<protein>
    <recommendedName>
        <fullName evidence="22">Nesprin-2</fullName>
    </recommendedName>
    <alternativeName>
        <fullName evidence="23">KASH domain-containing protein 2</fullName>
    </alternativeName>
    <alternativeName>
        <fullName evidence="25">Nuclear envelope spectrin repeat protein 2</fullName>
    </alternativeName>
    <alternativeName>
        <fullName evidence="26">Nucleus and actin connecting element protein</fullName>
    </alternativeName>
    <alternativeName>
        <fullName evidence="24">Synaptic nuclear envelope protein 2</fullName>
    </alternativeName>
</protein>
<feature type="topological domain" description="Perinuclear space" evidence="27">
    <location>
        <begin position="6968"/>
        <end position="7018"/>
    </location>
</feature>
<dbReference type="SMART" id="SM00150">
    <property type="entry name" value="SPEC"/>
    <property type="match status" value="21"/>
</dbReference>
<evidence type="ECO:0000256" key="22">
    <source>
        <dbReference type="ARBA" id="ARBA00074124"/>
    </source>
</evidence>
<dbReference type="Pfam" id="PF25034">
    <property type="entry name" value="Spectrin_SYNE1"/>
    <property type="match status" value="1"/>
</dbReference>
<evidence type="ECO:0000256" key="1">
    <source>
        <dbReference type="ARBA" id="ARBA00004162"/>
    </source>
</evidence>
<dbReference type="GO" id="GO:0140444">
    <property type="term" value="F:cytoskeleton-nuclear membrane anchor activity"/>
    <property type="evidence" value="ECO:0007669"/>
    <property type="project" value="Ensembl"/>
</dbReference>
<dbReference type="CDD" id="cd21244">
    <property type="entry name" value="CH_SYNE2_rpt2"/>
    <property type="match status" value="1"/>
</dbReference>
<organism evidence="32 33">
    <name type="scientific">Taeniopygia guttata</name>
    <name type="common">Zebra finch</name>
    <name type="synonym">Poephila guttata</name>
    <dbReference type="NCBI Taxonomy" id="59729"/>
    <lineage>
        <taxon>Eukaryota</taxon>
        <taxon>Metazoa</taxon>
        <taxon>Chordata</taxon>
        <taxon>Craniata</taxon>
        <taxon>Vertebrata</taxon>
        <taxon>Euteleostomi</taxon>
        <taxon>Archelosauria</taxon>
        <taxon>Archosauria</taxon>
        <taxon>Dinosauria</taxon>
        <taxon>Saurischia</taxon>
        <taxon>Theropoda</taxon>
        <taxon>Coelurosauria</taxon>
        <taxon>Aves</taxon>
        <taxon>Neognathae</taxon>
        <taxon>Neoaves</taxon>
        <taxon>Telluraves</taxon>
        <taxon>Australaves</taxon>
        <taxon>Passeriformes</taxon>
        <taxon>Passeroidea</taxon>
        <taxon>Estrildidae</taxon>
        <taxon>Estrildinae</taxon>
        <taxon>Taeniopygia</taxon>
    </lineage>
</organism>
<dbReference type="GO" id="GO:0031022">
    <property type="term" value="P:nuclear migration along microfilament"/>
    <property type="evidence" value="ECO:0007669"/>
    <property type="project" value="Ensembl"/>
</dbReference>
<dbReference type="FunFam" id="1.20.58.60:FF:000174">
    <property type="entry name" value="Spectrin repeat-containing, nuclear envelope 2"/>
    <property type="match status" value="1"/>
</dbReference>
<evidence type="ECO:0000256" key="29">
    <source>
        <dbReference type="SAM" id="MobiDB-lite"/>
    </source>
</evidence>
<dbReference type="InterPro" id="IPR012315">
    <property type="entry name" value="KASH"/>
</dbReference>
<dbReference type="Pfam" id="PF00307">
    <property type="entry name" value="CH"/>
    <property type="match status" value="2"/>
</dbReference>
<dbReference type="GO" id="GO:0005929">
    <property type="term" value="C:cilium"/>
    <property type="evidence" value="ECO:0007669"/>
    <property type="project" value="Ensembl"/>
</dbReference>
<feature type="coiled-coil region" evidence="28">
    <location>
        <begin position="3868"/>
        <end position="3895"/>
    </location>
</feature>
<keyword evidence="7" id="KW-1003">Cell membrane</keyword>
<dbReference type="GO" id="GO:0001650">
    <property type="term" value="C:fibrillar center"/>
    <property type="evidence" value="ECO:0007669"/>
    <property type="project" value="Ensembl"/>
</dbReference>
<evidence type="ECO:0000256" key="26">
    <source>
        <dbReference type="ARBA" id="ARBA00079316"/>
    </source>
</evidence>
<feature type="compositionally biased region" description="Low complexity" evidence="29">
    <location>
        <begin position="4494"/>
        <end position="4503"/>
    </location>
</feature>
<feature type="compositionally biased region" description="Basic and acidic residues" evidence="29">
    <location>
        <begin position="4265"/>
        <end position="4274"/>
    </location>
</feature>
<dbReference type="SMART" id="SM01249">
    <property type="entry name" value="KASH"/>
    <property type="match status" value="1"/>
</dbReference>
<dbReference type="GO" id="GO:0033017">
    <property type="term" value="C:sarcoplasmic reticulum membrane"/>
    <property type="evidence" value="ECO:0007669"/>
    <property type="project" value="UniProtKB-SubCell"/>
</dbReference>
<evidence type="ECO:0000259" key="30">
    <source>
        <dbReference type="PROSITE" id="PS50021"/>
    </source>
</evidence>
<dbReference type="GO" id="GO:0005739">
    <property type="term" value="C:mitochondrion"/>
    <property type="evidence" value="ECO:0007669"/>
    <property type="project" value="UniProtKB-SubCell"/>
</dbReference>
<dbReference type="GO" id="GO:1902017">
    <property type="term" value="P:regulation of cilium assembly"/>
    <property type="evidence" value="ECO:0007669"/>
    <property type="project" value="Ensembl"/>
</dbReference>
<dbReference type="PROSITE" id="PS00020">
    <property type="entry name" value="ACTININ_2"/>
    <property type="match status" value="1"/>
</dbReference>
<feature type="region of interest" description="Disordered" evidence="29">
    <location>
        <begin position="2449"/>
        <end position="2477"/>
    </location>
</feature>
<feature type="coiled-coil region" evidence="28">
    <location>
        <begin position="2526"/>
        <end position="2575"/>
    </location>
</feature>
<feature type="coiled-coil region" evidence="28">
    <location>
        <begin position="2933"/>
        <end position="2960"/>
    </location>
</feature>
<keyword evidence="11" id="KW-0677">Repeat</keyword>
<dbReference type="GO" id="GO:0003779">
    <property type="term" value="F:actin binding"/>
    <property type="evidence" value="ECO:0007669"/>
    <property type="project" value="UniProtKB-KW"/>
</dbReference>
<evidence type="ECO:0000256" key="11">
    <source>
        <dbReference type="ARBA" id="ARBA00022737"/>
    </source>
</evidence>
<feature type="region of interest" description="Disordered" evidence="29">
    <location>
        <begin position="2227"/>
        <end position="2249"/>
    </location>
</feature>
<gene>
    <name evidence="32" type="primary">SYNE2</name>
</gene>
<reference evidence="32" key="3">
    <citation type="submission" date="2025-09" db="UniProtKB">
        <authorList>
            <consortium name="Ensembl"/>
        </authorList>
    </citation>
    <scope>IDENTIFICATION</scope>
</reference>
<feature type="region of interest" description="Disordered" evidence="29">
    <location>
        <begin position="997"/>
        <end position="1029"/>
    </location>
</feature>
<feature type="compositionally biased region" description="Basic and acidic residues" evidence="29">
    <location>
        <begin position="2451"/>
        <end position="2461"/>
    </location>
</feature>
<dbReference type="GO" id="GO:0034993">
    <property type="term" value="C:meiotic nuclear membrane microtubule tethering complex"/>
    <property type="evidence" value="ECO:0007669"/>
    <property type="project" value="Ensembl"/>
</dbReference>
<keyword evidence="20" id="KW-0539">Nucleus</keyword>
<dbReference type="Gene3D" id="1.20.58.60">
    <property type="match status" value="12"/>
</dbReference>
<keyword evidence="10 27" id="KW-0812">Transmembrane</keyword>
<dbReference type="GO" id="GO:0021817">
    <property type="term" value="P:nucleokinesis involved in cell motility in cerebral cortex radial glia guided migration"/>
    <property type="evidence" value="ECO:0007669"/>
    <property type="project" value="Ensembl"/>
</dbReference>
<evidence type="ECO:0000256" key="7">
    <source>
        <dbReference type="ARBA" id="ARBA00022475"/>
    </source>
</evidence>
<dbReference type="Gene3D" id="1.10.418.10">
    <property type="entry name" value="Calponin-like domain"/>
    <property type="match status" value="2"/>
</dbReference>
<dbReference type="Pfam" id="PF00435">
    <property type="entry name" value="Spectrin"/>
    <property type="match status" value="3"/>
</dbReference>
<dbReference type="SUPFAM" id="SSF47576">
    <property type="entry name" value="Calponin-homology domain, CH-domain"/>
    <property type="match status" value="1"/>
</dbReference>
<evidence type="ECO:0000256" key="9">
    <source>
        <dbReference type="ARBA" id="ARBA00022553"/>
    </source>
</evidence>
<keyword evidence="33" id="KW-1185">Reference proteome</keyword>
<keyword evidence="18" id="KW-0009">Actin-binding</keyword>
<evidence type="ECO:0000256" key="25">
    <source>
        <dbReference type="ARBA" id="ARBA00079241"/>
    </source>
</evidence>
<feature type="compositionally biased region" description="Basic and acidic residues" evidence="29">
    <location>
        <begin position="6444"/>
        <end position="6459"/>
    </location>
</feature>
<dbReference type="SMART" id="SM00033">
    <property type="entry name" value="CH"/>
    <property type="match status" value="2"/>
</dbReference>
<feature type="coiled-coil region" evidence="28">
    <location>
        <begin position="5384"/>
        <end position="5414"/>
    </location>
</feature>
<dbReference type="InterPro" id="IPR057057">
    <property type="entry name" value="Spectrin_SYNE1"/>
</dbReference>
<dbReference type="PANTHER" id="PTHR14514">
    <property type="entry name" value="PKA ANCHORING PROTEIN"/>
    <property type="match status" value="1"/>
</dbReference>
<dbReference type="InterPro" id="IPR002017">
    <property type="entry name" value="Spectrin_repeat"/>
</dbReference>
<feature type="region of interest" description="Disordered" evidence="29">
    <location>
        <begin position="6593"/>
        <end position="6620"/>
    </location>
</feature>
<feature type="coiled-coil region" evidence="28">
    <location>
        <begin position="1410"/>
        <end position="1454"/>
    </location>
</feature>
<dbReference type="GO" id="GO:0045111">
    <property type="term" value="C:intermediate filament cytoskeleton"/>
    <property type="evidence" value="ECO:0007669"/>
    <property type="project" value="Ensembl"/>
</dbReference>
<evidence type="ECO:0000313" key="32">
    <source>
        <dbReference type="Ensembl" id="ENSTGUP00000013339.2"/>
    </source>
</evidence>
<feature type="coiled-coil region" evidence="28">
    <location>
        <begin position="1855"/>
        <end position="1882"/>
    </location>
</feature>
<keyword evidence="17" id="KW-1015">Disulfide bond</keyword>
<dbReference type="PROSITE" id="PS50021">
    <property type="entry name" value="CH"/>
    <property type="match status" value="2"/>
</dbReference>
<keyword evidence="16 27" id="KW-0472">Membrane</keyword>
<dbReference type="InterPro" id="IPR001715">
    <property type="entry name" value="CH_dom"/>
</dbReference>
<feature type="coiled-coil region" evidence="28">
    <location>
        <begin position="1514"/>
        <end position="1544"/>
    </location>
</feature>
<feature type="compositionally biased region" description="Basic and acidic residues" evidence="29">
    <location>
        <begin position="4224"/>
        <end position="4244"/>
    </location>
</feature>
<keyword evidence="19" id="KW-0206">Cytoskeleton</keyword>
<dbReference type="InterPro" id="IPR056887">
    <property type="entry name" value="SYNE1/2_dom"/>
</dbReference>
<dbReference type="GO" id="GO:0005640">
    <property type="term" value="C:nuclear outer membrane"/>
    <property type="evidence" value="ECO:0007669"/>
    <property type="project" value="UniProtKB-SubCell"/>
</dbReference>
<dbReference type="GO" id="GO:0005654">
    <property type="term" value="C:nucleoplasm"/>
    <property type="evidence" value="ECO:0007669"/>
    <property type="project" value="UniProtKB-SubCell"/>
</dbReference>
<proteinExistence type="inferred from homology"/>
<evidence type="ECO:0000259" key="31">
    <source>
        <dbReference type="PROSITE" id="PS51049"/>
    </source>
</evidence>
<feature type="compositionally biased region" description="Polar residues" evidence="29">
    <location>
        <begin position="2235"/>
        <end position="2248"/>
    </location>
</feature>
<evidence type="ECO:0000256" key="2">
    <source>
        <dbReference type="ARBA" id="ARBA00004173"/>
    </source>
</evidence>
<evidence type="ECO:0000256" key="14">
    <source>
        <dbReference type="ARBA" id="ARBA00023054"/>
    </source>
</evidence>
<evidence type="ECO:0000256" key="23">
    <source>
        <dbReference type="ARBA" id="ARBA00077500"/>
    </source>
</evidence>
<accession>H0ZRU5</accession>
<dbReference type="STRING" id="59729.ENSTGUP00000013339"/>
<dbReference type="OMA" id="GKDHKSP"/>
<evidence type="ECO:0000256" key="28">
    <source>
        <dbReference type="SAM" id="Coils"/>
    </source>
</evidence>
<feature type="topological domain" description="Cytoplasmic" evidence="27">
    <location>
        <begin position="1"/>
        <end position="6946"/>
    </location>
</feature>
<evidence type="ECO:0000256" key="18">
    <source>
        <dbReference type="ARBA" id="ARBA00023203"/>
    </source>
</evidence>
<dbReference type="Proteomes" id="UP000007754">
    <property type="component" value="Chromosome 5"/>
</dbReference>
<dbReference type="FunFam" id="1.20.58.60:FF:000073">
    <property type="entry name" value="Nesprin-1 isoform 1"/>
    <property type="match status" value="1"/>
</dbReference>
<keyword evidence="13" id="KW-1133">Transmembrane helix</keyword>
<dbReference type="GO" id="GO:0031258">
    <property type="term" value="C:lamellipodium membrane"/>
    <property type="evidence" value="ECO:0007669"/>
    <property type="project" value="Ensembl"/>
</dbReference>
<evidence type="ECO:0000256" key="16">
    <source>
        <dbReference type="ARBA" id="ARBA00023136"/>
    </source>
</evidence>
<reference evidence="32 33" key="1">
    <citation type="journal article" date="2010" name="Nature">
        <title>The genome of a songbird.</title>
        <authorList>
            <person name="Warren W.C."/>
            <person name="Clayton D.F."/>
            <person name="Ellegren H."/>
            <person name="Arnold A.P."/>
            <person name="Hillier L.W."/>
            <person name="Kunstner A."/>
            <person name="Searle S."/>
            <person name="White S."/>
            <person name="Vilella A.J."/>
            <person name="Fairley S."/>
            <person name="Heger A."/>
            <person name="Kong L."/>
            <person name="Ponting C.P."/>
            <person name="Jarvis E.D."/>
            <person name="Mello C.V."/>
            <person name="Minx P."/>
            <person name="Lovell P."/>
            <person name="Velho T.A."/>
            <person name="Ferris M."/>
            <person name="Balakrishnan C.N."/>
            <person name="Sinha S."/>
            <person name="Blatti C."/>
            <person name="London S.E."/>
            <person name="Li Y."/>
            <person name="Lin Y.C."/>
            <person name="George J."/>
            <person name="Sweedler J."/>
            <person name="Southey B."/>
            <person name="Gunaratne P."/>
            <person name="Watson M."/>
            <person name="Nam K."/>
            <person name="Backstrom N."/>
            <person name="Smeds L."/>
            <person name="Nabholz B."/>
            <person name="Itoh Y."/>
            <person name="Whitney O."/>
            <person name="Pfenning A.R."/>
            <person name="Howard J."/>
            <person name="Volker M."/>
            <person name="Skinner B.M."/>
            <person name="Griffin D.K."/>
            <person name="Ye L."/>
            <person name="McLaren W.M."/>
            <person name="Flicek P."/>
            <person name="Quesada V."/>
            <person name="Velasco G."/>
            <person name="Lopez-Otin C."/>
            <person name="Puente X.S."/>
            <person name="Olender T."/>
            <person name="Lancet D."/>
            <person name="Smit A.F."/>
            <person name="Hubley R."/>
            <person name="Konkel M.K."/>
            <person name="Walker J.A."/>
            <person name="Batzer M.A."/>
            <person name="Gu W."/>
            <person name="Pollock D.D."/>
            <person name="Chen L."/>
            <person name="Cheng Z."/>
            <person name="Eichler E.E."/>
            <person name="Stapley J."/>
            <person name="Slate J."/>
            <person name="Ekblom R."/>
            <person name="Birkhead T."/>
            <person name="Burke T."/>
            <person name="Burt D."/>
            <person name="Scharff C."/>
            <person name="Adam I."/>
            <person name="Richard H."/>
            <person name="Sultan M."/>
            <person name="Soldatov A."/>
            <person name="Lehrach H."/>
            <person name="Edwards S.V."/>
            <person name="Yang S.P."/>
            <person name="Li X."/>
            <person name="Graves T."/>
            <person name="Fulton L."/>
            <person name="Nelson J."/>
            <person name="Chinwalla A."/>
            <person name="Hou S."/>
            <person name="Mardis E.R."/>
            <person name="Wilson R.K."/>
        </authorList>
    </citation>
    <scope>NUCLEOTIDE SEQUENCE [LARGE SCALE GENOMIC DNA]</scope>
</reference>
<feature type="coiled-coil region" evidence="28">
    <location>
        <begin position="3556"/>
        <end position="3604"/>
    </location>
</feature>
<dbReference type="GO" id="GO:0005925">
    <property type="term" value="C:focal adhesion"/>
    <property type="evidence" value="ECO:0007669"/>
    <property type="project" value="Ensembl"/>
</dbReference>
<name>H0ZRU5_TAEGU</name>
<comment type="subcellular location">
    <subcellularLocation>
        <location evidence="1">Cell membrane</location>
        <topology evidence="1">Single-pass membrane protein</topology>
    </subcellularLocation>
    <subcellularLocation>
        <location evidence="3">Cytoplasm</location>
        <location evidence="3">Cytoskeleton</location>
    </subcellularLocation>
    <subcellularLocation>
        <location evidence="2">Mitochondrion</location>
    </subcellularLocation>
    <subcellularLocation>
        <location evidence="4">Nucleus outer membrane</location>
        <topology evidence="4">Single-pass type IV membrane protein</topology>
        <orientation evidence="4">Cytoplasmic side</orientation>
    </subcellularLocation>
    <subcellularLocation>
        <location evidence="5">Nucleus</location>
        <location evidence="5">Nucleoplasm</location>
    </subcellularLocation>
    <subcellularLocation>
        <location evidence="21">Sarcoplasmic reticulum membrane</location>
        <topology evidence="21">Single-pass type IV membrane protein</topology>
    </subcellularLocation>
</comment>
<feature type="domain" description="Calponin-homology (CH)" evidence="30">
    <location>
        <begin position="181"/>
        <end position="286"/>
    </location>
</feature>
<dbReference type="FunFam" id="1.20.58.60:FF:000112">
    <property type="entry name" value="nesprin-1 isoform X4"/>
    <property type="match status" value="1"/>
</dbReference>
<dbReference type="SUPFAM" id="SSF46966">
    <property type="entry name" value="Spectrin repeat"/>
    <property type="match status" value="18"/>
</dbReference>
<evidence type="ECO:0000256" key="19">
    <source>
        <dbReference type="ARBA" id="ARBA00023212"/>
    </source>
</evidence>
<feature type="coiled-coil region" evidence="28">
    <location>
        <begin position="2283"/>
        <end position="2317"/>
    </location>
</feature>
<feature type="coiled-coil region" evidence="28">
    <location>
        <begin position="2623"/>
        <end position="2678"/>
    </location>
</feature>
<dbReference type="FunFam" id="1.10.418.10:FF:000050">
    <property type="entry name" value="nesprin-2 isoform X2"/>
    <property type="match status" value="1"/>
</dbReference>
<feature type="coiled-coil region" evidence="28">
    <location>
        <begin position="3224"/>
        <end position="3265"/>
    </location>
</feature>
<feature type="coiled-coil region" evidence="28">
    <location>
        <begin position="2052"/>
        <end position="2145"/>
    </location>
</feature>
<evidence type="ECO:0000256" key="21">
    <source>
        <dbReference type="ARBA" id="ARBA00060428"/>
    </source>
</evidence>
<evidence type="ECO:0000256" key="10">
    <source>
        <dbReference type="ARBA" id="ARBA00022692"/>
    </source>
</evidence>
<feature type="compositionally biased region" description="Polar residues" evidence="29">
    <location>
        <begin position="998"/>
        <end position="1008"/>
    </location>
</feature>
<dbReference type="InterPro" id="IPR018159">
    <property type="entry name" value="Spectrin/alpha-actinin"/>
</dbReference>
<evidence type="ECO:0000256" key="17">
    <source>
        <dbReference type="ARBA" id="ARBA00023157"/>
    </source>
</evidence>
<feature type="coiled-coil region" evidence="28">
    <location>
        <begin position="5888"/>
        <end position="5947"/>
    </location>
</feature>
<evidence type="ECO:0000256" key="20">
    <source>
        <dbReference type="ARBA" id="ARBA00023242"/>
    </source>
</evidence>
<feature type="compositionally biased region" description="Basic and acidic residues" evidence="29">
    <location>
        <begin position="2416"/>
        <end position="2425"/>
    </location>
</feature>
<feature type="region of interest" description="Disordered" evidence="29">
    <location>
        <begin position="6424"/>
        <end position="6467"/>
    </location>
</feature>
<dbReference type="InterPro" id="IPR036872">
    <property type="entry name" value="CH_dom_sf"/>
</dbReference>
<dbReference type="PANTHER" id="PTHR14514:SF4">
    <property type="entry name" value="NESPRIN-2"/>
    <property type="match status" value="1"/>
</dbReference>
<dbReference type="PROSITE" id="PS51049">
    <property type="entry name" value="KASH"/>
    <property type="match status" value="1"/>
</dbReference>
<feature type="region of interest" description="Disordered" evidence="29">
    <location>
        <begin position="4208"/>
        <end position="4317"/>
    </location>
</feature>
<feature type="domain" description="Calponin-homology (CH)" evidence="30">
    <location>
        <begin position="31"/>
        <end position="136"/>
    </location>
</feature>
<keyword evidence="9" id="KW-0597">Phosphoprotein</keyword>
<evidence type="ECO:0000256" key="24">
    <source>
        <dbReference type="ARBA" id="ARBA00078320"/>
    </source>
</evidence>
<dbReference type="InterPro" id="IPR001589">
    <property type="entry name" value="Actinin_actin-bd_CS"/>
</dbReference>
<evidence type="ECO:0000256" key="4">
    <source>
        <dbReference type="ARBA" id="ARBA00004605"/>
    </source>
</evidence>
<dbReference type="GO" id="GO:0030018">
    <property type="term" value="C:Z disc"/>
    <property type="evidence" value="ECO:0007669"/>
    <property type="project" value="Ensembl"/>
</dbReference>
<keyword evidence="15" id="KW-0496">Mitochondrion</keyword>
<feature type="region of interest" description="Disordered" evidence="29">
    <location>
        <begin position="6894"/>
        <end position="6931"/>
    </location>
</feature>
<dbReference type="GO" id="GO:0030335">
    <property type="term" value="P:positive regulation of cell migration"/>
    <property type="evidence" value="ECO:0007669"/>
    <property type="project" value="Ensembl"/>
</dbReference>
<evidence type="ECO:0000313" key="33">
    <source>
        <dbReference type="Proteomes" id="UP000007754"/>
    </source>
</evidence>
<dbReference type="InParanoid" id="H0ZRU5"/>
<evidence type="ECO:0000256" key="12">
    <source>
        <dbReference type="ARBA" id="ARBA00022951"/>
    </source>
</evidence>
<feature type="coiled-coil region" evidence="28">
    <location>
        <begin position="3021"/>
        <end position="3076"/>
    </location>
</feature>
<sequence length="7018" mass="802037">MASEQSSASTEEQASSEIDDLHLTLQVQREFTQKKTFTSWINSILAKHTPPYVVSDLYTDIQQGHLLLDVLEVLSGQHLPREKGFNTFQCRSNIENALTFLKSRSLKLINIHVADIIEGKPSIVLGLIWTIIFHFHIEELARTLACTYNQPSPDCPSAVDSSPKANRSAKKSAKIKERWKMSATKALLLWAKEQCSLHGSVSVTDFKSSWRSGLAFLAIIQTLRPGLVDLEKAKVRSNKENLREAFRIAELELNIPRLLEPEDVDTVNPDEKSIMTYVAQFLQYSKNLPESEEDMQEKVREAVGWLAEQEKKLAKLLVETEDETYCQKYKEMMSFMETFNQEKIPFLPVLSSKRGEAELSGGQQQMREEWDKVISQMNEWKVKLDQMLPSPLGSIEAWLQEVERLQAEDLPDLQDPFKAMSVFREIIVIFKGLMECFDSHLDTLQSFKNEDEKNMPLVLPEKLEEMKRRFGNIRSTNPSTFLEYHYGLCSAIANEVKLKLNIWDVKYGAKESVESLLENWNNFIEEKKLEKQLDIATHICEDLKNISGPGLAGDPQEISKLLKTVESKISTCKEYISNVNTTLQKVLSSWRNYTENIHLLKTWLEENRNEDPKEIPAEILAKRNLIHGSLNEAGNHLIEVSKEQVGSNIAKELKKLNRRWAKFMKRTHFLGEESTNAAEKTTEFPGSLEKVEELLGGVDSWAAEMGRVLSKISHEEPVEPEMEEHLQSWAARGSSCLDQVVAAEEILQSLRQNVSSQVFQQHSHTTELEAQIKEARDKVEAVMGDLNNILSKSEKRPSEKEALLNFEESQKELEASISKAVQLVSQKLSPEGCISRYEEAFNALDNKVLDKFLKAAELLKNISSDHEKLVVEDDVHRRWEAARQEIVSYVQLIVEREKKKFNATLKKINKQLGKEKKLLSMDKTKGLIKEHEAFFSHEGSMKELNKSLEDLKTLARLSEETVPGIQTLTADCEKRLEKVQQMVADTYTALLARLGKGQSPQKGSSIMASENGEESGSSQEVDSLMVQETSRPAADAVLEPDVDHHNGESCADKLEEDGDSAIPALLESFNTQRSNLEELLRLCRDKVASDFTDEIKGTSCLNFKVTELEAMLDLEISSGWKQLENISSTLENLVSEVQQAALSEARNKLQSEWKEIQDIISIRVNSLRAAMEIVCETESKSIFVCRLVDEWLKKKYIHQFSLMDNDLPDSELKMLQRSILKQIEECKQLEHLDSSAGDEVNPLDLQAARKVLINCQNQLEEMGHKMQMREAVLKDLEAFMASLRKIQSSISCLPNPPDQAEMQGKALREAAQEVSHMAEEAKCLDEHLKGVNVCLEDADSGRKTWCEQLVQTLSKKLNAIYDTPSEQVPTEEKDLYRTFSKKSSELLKNVQDLRDRINKLGLKDPTIPAVQKRIKSLTELEKELDRAAAEMKSMQEIANKLPQINEEKAEEANEQCRVTERLWEDTKLLLAECQEQCARALELLKQYQSCKTSLTSIIQKQEVVLSQQTSYMGKENLNRLIAKIEEAKEEFNDHSEDVDRINQICKNLQFQLNKMRSFEEPPFENEANIIVDRWLDINEKTENYCDNLGRAQALWDKLLNLSGTIEAWANAELKNAEDHCLTEEDLTQLKACLRVQEQKLQKFDSTVAEIEELLNSNEPPLELQVIRSSVVQKMELIKELLSAKRGTSELTVNTAELKGDLDLAKTQIGMTESLLKALSPSDTLEIFTKLEEIHQKILQQEHLVALLQEETDCPDVDELNKQLKCVTDLFNSKKHVLQDHFMGVLDRQCKNFNDWFSSTQLSLKDCFEPSETKSILEERLQRLKRFLTSEGRDRDTQEVKALLNKVKPYLPKASIKHLSSRVRDQEAELQRLISKCQKREKELGASLQQLSSLEESSMALEEWLSAQEGKVNGINKDDTELEDVYKTLLMQRKPFDSLAQLSNSLGEAGLTEYETLSEASNLISRYHALITRVSEMAGNTERLPVEGQHFEDLAQDVSCWIKKLEEALNQMRSQGSELPSDERINQIKAITSLRDDGEAKIKSMLALGDTVLRNEKNKKPEVQQAISELQKKWESVCQLATEYSSPEEQLQCNREQYEQSKEDLKQALMELEKQQHEIFALQPGLEEKQAQLANYADLLQKTEALTSQFSKLKSQKEHLQGHTVDPCFTEAEWSELKHQHENLLGQLQTMMQTLESPVQEHQQVQDITTGLSTELKTLSEKLAECDGPAMEEPSAEQNQLKSQEQQGPLSRCEDAVKKSLVLAETVKQNTSSPEQEFIKDEMETLQSEHKERLEERLENVKQKKENIFSEALELKDEFGNEIQKEDKADAMLKRETQVTSDTPISAEETPTAVELKEPLEMSDGQDVNGNMSEEERQNAPVLEESSVLSDSPLQDIHHSRDRLGQAVQGETDESPDMDRPDRFQEDVLDSAVLGGEADLERHQDGVVIEGDESREKAHPAQEEPSDVENQSYREDGGQVQQKLCQKGQVLESAAADEKDGLGSNPPVPAHEDTGAEVVVQKELFPRVQVNNEYFEEEQKVNELKNEVAELDMVLINEQLKELENLKTELETWKAKSVCHGEEAIPNGTGSNGAELQTTEPCWDRLLQELEAVKAVKQQQSCLINEYQKNLSAAQSSMKNLSTEKDNIKMGPMNNTVLLEKIKACIESLRKERDVLNQLQSQQEVLSQHLTCMDKVLTESQMRQLEHWWQHMEQAVQKKHDQVVAEIDEFNLLMNKARDIQRLIQEQYLQAELHSSAAGKAKDPLIWTTELQDIKHGLSLLKRKIELQMKRIWSDQEKVALENSIQDLQGKLEALSAQQTSQEDIQTTGPALMKHEMMKRLKENISWVKDSLSHLDQKAALFPSDVKSQIRNCQLMNTDILNREPVIVSLDYGLQHILPSLEPEEVSDMTFLLQTLKNSYKALVLKSAQRLQHLELQLEERQRLTAEIDKVHSQLRKAELMARPDPNQTSTCSELVSQQAILKEMLKDIQEIEGLISSHCKESQVTAGQLSLSEQLFLIDQLRSLKNRARKTQRQIQSKLHEVEQKTAVSREFAEGIASLQQDLDDLQDGEMNLKDDELVGAKQGLKDKCKALKEKVLAFQSGLSQVMKYKEIFECVGLKWDSLQLDELQTKFSKIKNKIKEKIIHLENIVREWGKIQGLLDEIQTVTSTVRKEANILNDSSSSSPAENVISAQILLQAVQQILYLTQEAANQINKNEVFDTSFKESKREEIKSLEKNVEELKQFLQNLVSGLQSVNKEVDEVENIFHIIRHIQLELQQPLVININTMQNEKLRWEAIQNMMEGKFSALKCLMEKEREKQEEKSPVAAIEIETLQGCEAQLKADIAARVSALEEACRAGELYTKALQRAARFLEECEAPAQAAAAELCASLEICQTPHWKEEEFNSAKADLENLHSKLKNLVKPEDKVCLENAVRELVEKSLAVRKKAQRKEADEQRYFEKHKSYTETKDKVCDNLNKLEKMLRQSLSKIPMSYKEALEHLEESKVLVSCIDSAEEDLVKLRQISGEVMRLCRGSDRALGRIVTVLWENWLGLLEAAKGLEITCEELKQEWKFINEELERETIILDKLQEEQPESLKEKEKATREELVELLDFVNSFEENINQQQLLLLLLLHRIRNILNTPENAEGEAALPALCEIKAMQERCKKLYKKAQDHKDSVKAEIQERNKVTEEISAVTNALQNAASVLLQDADGKAEQLEELQSVIGRESQALEDIMEKLRIKYSEMYTIVPAEIETQLEDCKKVLHDLEEKVSSEILQNSPQYVLKRKAETINNGLQAIEKMLQQKSENIAKAKEIQKQIWDMLDLWHYKLNELDAEVQDIVEQNSCHAQELMDILVAPLQQYQQVSQRAERRTAILNKATNKMEEYEEHLKNVKDWIESTNSLLRADAQHDSAKSLHKHTDELQMALEDSEQKQNLLHGIFMELEELSPIFETASVAQQLNEMDVQVAALQHEIAEILPQILHVADELDAIESHVKVFEKDVAEMKTILSSEDLLEFSPKDQLKHGQVILEHVGPMQKTIVHIQSYEDGLQLPGLKMQPFSVFQRARQLLRELKKLEKITREQNELLEETVKKTEECEQEIEKLKQLLKNNLGEISHEDQPEAQKTPCPEGEMEAVKEEIIKLCQRKEDFLTRMKNSMSELHQCLQQDVPEAAAEPPASVLAQSDLIGTDVPAQQLKKRGVISLLPSLDEESEDCSLHSKGSTATEKDASFWPSERDDEKLKEDSATSWSSGTLSDGIVQDEDVITESHSKHDEESSLQTLEAAEGPGTGDGSLAMSHQPPPAPSAALGSQTALDGERPEPESILLLCQAQVAELEQWLAKTKMSLGSAPQSPRRQQMVEPQLADCQVRLSEIEQKVLSLLEDCGDSADYQRKTEALSLKLKEVKSNLENVQMMLQDKHSEEQVPSRERIDPEPLEILHSDGFSTSQLPLAQQPWHKGLQQPQDLKLKAAEQKSLIDFIESCVEKMQPQLEDNVSPKSESSNGESDSKSKQADATLAPKDQMGNKWQYLQQELSSKMKSPLCQLVEPQITTKMNVLPRGTFSGAGTPTVEELKTYTVQLGDLSQEANVVHAQDNVAEEVSSNLDRKLFELLLAISRCLNNMEEMLNTSVLSAEEAAVQQALYETLSVELQKLHADLSDKKDDLLKSISCAGGSTDVFCECFNNLQARLEQTQAATASRSSSMKAGLDHNSNYLNQTRLLYDQLTEKKAALQQCLNELHGHNVSEQLQKIGDCAVELQNFESQVAKLRGHGERLQLPITLIQEAYKLEDVLDDMWGILKAKYVELNSPAISESQYEDLLRGFAELVAIGKEKVAQDPKHLTKSRAALQSHLKNHKDFFHNLMTHMAYMEVFSKRVSPSVLQKREEFWRELVNEVKLLEQKACQYGIHLESLLKDWMVFDEECLVFNKELEALASALPSVSLVEETEERLMERIALLETIKSSVDEKHARLYQMVKEGKKLLSAVNCPEIRSQIGKLEEQWLSLTKKVGHELHRLQTLLKLLVSYNRDSEELMKWLDSAQQRMNFWKEQSLNVSQDLATIRDNISSLFTFSKEVDEKSSLKSSVVSTASQLLHVKQADTAALRSSLAMFEQKWGELITQLPAIQEKLHQLQMEKLSSREAIAELMAWLDHVEQQQEHEEPINSQRGAAQVKTLLQKYKEYMMEMNFKQWMVDFVNQSLLQMSTCDVESKRYERTEFAECLGEMNLRWHRLQAALNRKIQDLEHLLEDITENESKAQTLHNWLEAQSDRLRSLQTPASLISAQNTLDDCKELENQLTEKSKTLDKLKESLASNGSAEQTPESQSLRIAELCEMKDSIVNQVAQLKASMKSILEQWRAYDDIYAEVSLMTTRYLYCIDQCKPSEEEASLEALKKQVKTLQALQDESENSEESWAKLQAASSNLKKNCSPSFAEIIDQKCTEAHTRWNSVNEEITDQLRAAQAALQLWEPFDALCTETAAKFQQYSQQCAQLLDAHVPEENTIETLEQRIQEIKNLQHGLQNLAGCRTQIYLQADRIKQQAGTAAEAILMEKLQPFQRATYLEKMLQRKLDELQFNLLQLEDFNNCLETLEGRVKNCTDTFDSLCLEEGDNSELLMNQTLELAALSPSIESLNEASVKLPLSDFTLKKMQSLTRQWSQKTAAALECCSMLEGTQNHEKKFFQKCEKWMKFLEKMKEALKTDIPGRFEELQEQQRVYEMLQTEISINQQTFNSIIEKVLLSLESGEAEKRTEFISKLTLLKEQWQNVIRMVQQRKKDIDGLVSQWQLFRSSLQSLSRFLDDTNSFLAAVKSQDCYSLYQLRNVIHDFKSKAVILQRWQAMYTLVIDVGEKLRAVSDPDTSAALQEELSQLQQCWGKTQALLEKKKMQFSGTLQTCDRFEKQTKELESRLQELKEKVKDPLPVEHEELHKAKEHIKELEQSLADWAHDMKELQAMKAELAHLILTEDMMVLKEQVEHLHRQWEELCLRVSLRKQEIEDRLNAWILFNEKNKELCSWLVQMESKVLQTADVSIEDMIDKLQKDCMEEINLFSENKLHLKQMGDQLIKASNKSRVAEIDDKLNKINDRWQHLFDVIGARVKKLKETFSFIQLLDKNMSNLRTWLARIESELSKPVVYDICDDQEIQKRLAEQQDLQRDIEQHTAGVESVFNICDVLLHDSDACANETECDSIQQTTRSLDRRWRNICAMSMERRMKIEETWRLWQRFLDDYSRFEDWLKASENLAARPNSSEVLYTHAKEELKKFEAFQRQIHERLTQLELINKQYRRLARENRTDSASKLKQMVHEGNQRWDNLQKRVASILRRLKHFTNRRDEFEGTRESILVWLTEMDLQLTNVEHFSKSNFDDKMRQLNGFQQEITLNTNKIDQLIVFGEQLIQKSEPLDAILIEDELEELHRYCQEVFGRVARFHQRLTSRDPGVDDEKDNSENETDQEDSREIQNDPWHKKAITEGPSSAQSLCHLMPPTQGHERSGCETPVSVDSIPLEWDHTGDVGGSSSHEDDEEATYYSALSDVEITENPEAYLKMTTKTLKASSGKSVSEAHPWHSPGSPVCRKHRYNQAEMVGNVLSGPETSTPYKPEYVKQLSSASSSSSKEKIPAASMSDEEPQDDQELVNIAGAEKQSGIIDRWELIQAQDLRNKLRMKQKLQQWQQLDSDLSDISAWLDKTEQELEELQKVKLPTSMQALEQKVKKLKDLLKAFDSYKAVLLSANLSSKEFQKADSTEFKELQNRLRKVNLHWEKATRALDNWRKGLQQALLQCQDFHDQSQKLILWLASAESRRNEAQITDPNADPNTILECQKELMQLEKELLEQQLNVNSLQDLTAYLLLKSDGDYIEEEEKVHVIGTKLKQLIEQVSHDLKTIQGNLDTKTFLLVPDDLDSGVYNPEEEKSSPAVKKMALRRTADGRNGSSTRSESHSRAVQANPRSPSFFYRVLRAALPLQLFFLLLLLLACMIPSSEEDYSCTQANNFARSFYPMLRYTNGPPPDLGHPALTPETLLGGAFSPMLL</sequence>
<dbReference type="PROSITE" id="PS00019">
    <property type="entry name" value="ACTININ_1"/>
    <property type="match status" value="1"/>
</dbReference>
<dbReference type="GeneTree" id="ENSGT00940000154656"/>
<evidence type="ECO:0000256" key="3">
    <source>
        <dbReference type="ARBA" id="ARBA00004245"/>
    </source>
</evidence>
<evidence type="ECO:0000256" key="13">
    <source>
        <dbReference type="ARBA" id="ARBA00022989"/>
    </source>
</evidence>
<evidence type="ECO:0000256" key="5">
    <source>
        <dbReference type="ARBA" id="ARBA00004642"/>
    </source>
</evidence>
<evidence type="ECO:0000256" key="8">
    <source>
        <dbReference type="ARBA" id="ARBA00022490"/>
    </source>
</evidence>
<dbReference type="FunFam" id="1.20.58.60:FF:000115">
    <property type="entry name" value="nesprin-2 isoform X2"/>
    <property type="match status" value="1"/>
</dbReference>
<dbReference type="GO" id="GO:0031527">
    <property type="term" value="C:filopodium membrane"/>
    <property type="evidence" value="ECO:0007669"/>
    <property type="project" value="Ensembl"/>
</dbReference>
<keyword evidence="14 28" id="KW-0175">Coiled coil</keyword>
<feature type="compositionally biased region" description="Polar residues" evidence="29">
    <location>
        <begin position="6918"/>
        <end position="6931"/>
    </location>
</feature>
<dbReference type="FunFam" id="1.20.58.60:FF:000126">
    <property type="entry name" value="Spectrin repeat containing, nuclear envelope 1a"/>
    <property type="match status" value="1"/>
</dbReference>
<feature type="domain" description="KASH" evidence="31">
    <location>
        <begin position="6938"/>
        <end position="6997"/>
    </location>
</feature>
<dbReference type="Pfam" id="PF25035">
    <property type="entry name" value="SYNE1"/>
    <property type="match status" value="1"/>
</dbReference>
<feature type="coiled-coil region" evidence="28">
    <location>
        <begin position="4065"/>
        <end position="4113"/>
    </location>
</feature>
<reference evidence="32" key="2">
    <citation type="submission" date="2025-08" db="UniProtKB">
        <authorList>
            <consortium name="Ensembl"/>
        </authorList>
    </citation>
    <scope>IDENTIFICATION</scope>
</reference>
<dbReference type="GO" id="GO:0051642">
    <property type="term" value="P:centrosome localization"/>
    <property type="evidence" value="ECO:0007669"/>
    <property type="project" value="Ensembl"/>
</dbReference>
<evidence type="ECO:0000256" key="6">
    <source>
        <dbReference type="ARBA" id="ARBA00008619"/>
    </source>
</evidence>
<evidence type="ECO:0000256" key="27">
    <source>
        <dbReference type="PROSITE-ProRule" id="PRU00385"/>
    </source>
</evidence>
<comment type="similarity">
    <text evidence="6">Belongs to the nesprin family.</text>
</comment>
<evidence type="ECO:0000256" key="15">
    <source>
        <dbReference type="ARBA" id="ARBA00023128"/>
    </source>
</evidence>
<dbReference type="FunFam" id="1.10.418.10:FF:000053">
    <property type="entry name" value="nesprin-2 isoform X3"/>
    <property type="match status" value="1"/>
</dbReference>
<feature type="coiled-coil region" evidence="28">
    <location>
        <begin position="5228"/>
        <end position="5305"/>
    </location>
</feature>
<dbReference type="FunFam" id="1.20.58.60:FF:000041">
    <property type="entry name" value="Nesprin-1 isoform 1"/>
    <property type="match status" value="1"/>
</dbReference>
<keyword evidence="12" id="KW-0703">Sarcoplasmic reticulum</keyword>
<dbReference type="HOGENOM" id="CLU_000034_1_0_1"/>
<dbReference type="Pfam" id="PF10541">
    <property type="entry name" value="KASH"/>
    <property type="match status" value="1"/>
</dbReference>
<feature type="coiled-coil region" evidence="28">
    <location>
        <begin position="6804"/>
        <end position="6833"/>
    </location>
</feature>
<dbReference type="CDD" id="cd00176">
    <property type="entry name" value="SPEC"/>
    <property type="match status" value="4"/>
</dbReference>
<feature type="compositionally biased region" description="Acidic residues" evidence="29">
    <location>
        <begin position="6432"/>
        <end position="6443"/>
    </location>
</feature>
<feature type="region of interest" description="Disordered" evidence="29">
    <location>
        <begin position="4487"/>
        <end position="4522"/>
    </location>
</feature>
<keyword evidence="8" id="KW-0963">Cytoplasm</keyword>
<feature type="region of interest" description="Disordered" evidence="29">
    <location>
        <begin position="2334"/>
        <end position="2427"/>
    </location>
</feature>
<dbReference type="Ensembl" id="ENSTGUT00000013491.2">
    <property type="protein sequence ID" value="ENSTGUP00000013339.2"/>
    <property type="gene ID" value="ENSTGUG00000012947.2"/>
</dbReference>